<protein>
    <submittedName>
        <fullName evidence="5">Carbonyl reductase</fullName>
    </submittedName>
</protein>
<dbReference type="PANTHER" id="PTHR43963:SF6">
    <property type="entry name" value="CHAIN DEHYDROGENASE FAMILY PROTEIN, PUTATIVE (AFU_ORTHOLOGUE AFUA_3G15350)-RELATED"/>
    <property type="match status" value="1"/>
</dbReference>
<keyword evidence="6" id="KW-1185">Reference proteome</keyword>
<evidence type="ECO:0000313" key="6">
    <source>
        <dbReference type="Proteomes" id="UP000198374"/>
    </source>
</evidence>
<organism evidence="5 6">
    <name type="scientific">Secundilactobacillus mixtipabuli</name>
    <dbReference type="NCBI Taxonomy" id="1435342"/>
    <lineage>
        <taxon>Bacteria</taxon>
        <taxon>Bacillati</taxon>
        <taxon>Bacillota</taxon>
        <taxon>Bacilli</taxon>
        <taxon>Lactobacillales</taxon>
        <taxon>Lactobacillaceae</taxon>
        <taxon>Secundilactobacillus</taxon>
    </lineage>
</organism>
<evidence type="ECO:0000256" key="4">
    <source>
        <dbReference type="RuleBase" id="RU000363"/>
    </source>
</evidence>
<comment type="similarity">
    <text evidence="1 4">Belongs to the short-chain dehydrogenases/reductases (SDR) family.</text>
</comment>
<comment type="caution">
    <text evidence="5">The sequence shown here is derived from an EMBL/GenBank/DDBJ whole genome shotgun (WGS) entry which is preliminary data.</text>
</comment>
<keyword evidence="3" id="KW-0560">Oxidoreductase</keyword>
<accession>A0A1Z5IDA2</accession>
<dbReference type="GO" id="GO:0016491">
    <property type="term" value="F:oxidoreductase activity"/>
    <property type="evidence" value="ECO:0007669"/>
    <property type="project" value="UniProtKB-KW"/>
</dbReference>
<dbReference type="PANTHER" id="PTHR43963">
    <property type="entry name" value="CARBONYL REDUCTASE 1-RELATED"/>
    <property type="match status" value="1"/>
</dbReference>
<dbReference type="Proteomes" id="UP000198374">
    <property type="component" value="Unassembled WGS sequence"/>
</dbReference>
<dbReference type="InterPro" id="IPR002347">
    <property type="entry name" value="SDR_fam"/>
</dbReference>
<gene>
    <name evidence="5" type="primary">cbr_1</name>
    <name evidence="5" type="ORF">IWT30_01598</name>
</gene>
<sequence length="241" mass="26300">MSETVLITGANKGIGFEIARQLGQKGWTILLGARNKERGLAAVKKLRAQGVEVEWVPIDLNDLATIHVAADKIASVHPELKVLVNNAGIAGDMDAEPLATKTADLKATLDVNVIGNFELIKTFTPILERHHGRIVNMTIPAAGNRFFHPFAYCTSKSALNQMTKMFGESFRSQHIPVEIFGVVPGGITTDLNNHMDNRFMRSVEDGAGSVVKLILDKHHHQGKIVTRFGGLKLVKKVITGH</sequence>
<dbReference type="Pfam" id="PF00106">
    <property type="entry name" value="adh_short"/>
    <property type="match status" value="1"/>
</dbReference>
<dbReference type="InterPro" id="IPR036291">
    <property type="entry name" value="NAD(P)-bd_dom_sf"/>
</dbReference>
<dbReference type="Gene3D" id="3.40.50.720">
    <property type="entry name" value="NAD(P)-binding Rossmann-like Domain"/>
    <property type="match status" value="1"/>
</dbReference>
<proteinExistence type="inferred from homology"/>
<dbReference type="EMBL" id="BCMF01000007">
    <property type="protein sequence ID" value="GAW99628.1"/>
    <property type="molecule type" value="Genomic_DNA"/>
</dbReference>
<evidence type="ECO:0000256" key="1">
    <source>
        <dbReference type="ARBA" id="ARBA00006484"/>
    </source>
</evidence>
<evidence type="ECO:0000313" key="5">
    <source>
        <dbReference type="EMBL" id="GAW99628.1"/>
    </source>
</evidence>
<dbReference type="PRINTS" id="PR00080">
    <property type="entry name" value="SDRFAMILY"/>
</dbReference>
<evidence type="ECO:0000256" key="2">
    <source>
        <dbReference type="ARBA" id="ARBA00022857"/>
    </source>
</evidence>
<keyword evidence="2" id="KW-0521">NADP</keyword>
<dbReference type="SUPFAM" id="SSF51735">
    <property type="entry name" value="NAD(P)-binding Rossmann-fold domains"/>
    <property type="match status" value="1"/>
</dbReference>
<dbReference type="RefSeq" id="WP_089109428.1">
    <property type="nucleotide sequence ID" value="NZ_BCMF01000007.1"/>
</dbReference>
<dbReference type="PRINTS" id="PR00081">
    <property type="entry name" value="GDHRDH"/>
</dbReference>
<dbReference type="AlphaFoldDB" id="A0A1Z5IDA2"/>
<evidence type="ECO:0000256" key="3">
    <source>
        <dbReference type="ARBA" id="ARBA00023002"/>
    </source>
</evidence>
<reference evidence="5 6" key="1">
    <citation type="submission" date="2015-11" db="EMBL/GenBank/DDBJ databases">
        <title>Draft genome sequences of new species of the genus Lactobacillus isolated from orchardgrass silage.</title>
        <authorList>
            <person name="Tohno M."/>
            <person name="Tanizawa Y."/>
            <person name="Arita M."/>
        </authorList>
    </citation>
    <scope>NUCLEOTIDE SEQUENCE [LARGE SCALE GENOMIC DNA]</scope>
    <source>
        <strain evidence="5 6">IWT30</strain>
    </source>
</reference>
<name>A0A1Z5IDA2_9LACO</name>
<dbReference type="OrthoDB" id="5786478at2"/>